<name>A0A553NP74_TIGCA</name>
<gene>
    <name evidence="1" type="ORF">TCAL_15879</name>
</gene>
<accession>A0A553NP74</accession>
<dbReference type="EMBL" id="VCGU01000011">
    <property type="protein sequence ID" value="TRY67242.1"/>
    <property type="molecule type" value="Genomic_DNA"/>
</dbReference>
<evidence type="ECO:0000313" key="1">
    <source>
        <dbReference type="EMBL" id="TRY67242.1"/>
    </source>
</evidence>
<organism evidence="1 2">
    <name type="scientific">Tigriopus californicus</name>
    <name type="common">Marine copepod</name>
    <dbReference type="NCBI Taxonomy" id="6832"/>
    <lineage>
        <taxon>Eukaryota</taxon>
        <taxon>Metazoa</taxon>
        <taxon>Ecdysozoa</taxon>
        <taxon>Arthropoda</taxon>
        <taxon>Crustacea</taxon>
        <taxon>Multicrustacea</taxon>
        <taxon>Hexanauplia</taxon>
        <taxon>Copepoda</taxon>
        <taxon>Harpacticoida</taxon>
        <taxon>Harpacticidae</taxon>
        <taxon>Tigriopus</taxon>
    </lineage>
</organism>
<sequence length="59" mass="7021">MVTKAILIPPRSIEFVKSNYSTLNITWHPSRLRLMELLITMNSFWELKETDLNKLSERD</sequence>
<reference evidence="1 2" key="1">
    <citation type="journal article" date="2018" name="Nat. Ecol. Evol.">
        <title>Genomic signatures of mitonuclear coevolution across populations of Tigriopus californicus.</title>
        <authorList>
            <person name="Barreto F.S."/>
            <person name="Watson E.T."/>
            <person name="Lima T.G."/>
            <person name="Willett C.S."/>
            <person name="Edmands S."/>
            <person name="Li W."/>
            <person name="Burton R.S."/>
        </authorList>
    </citation>
    <scope>NUCLEOTIDE SEQUENCE [LARGE SCALE GENOMIC DNA]</scope>
    <source>
        <strain evidence="1 2">San Diego</strain>
    </source>
</reference>
<dbReference type="AlphaFoldDB" id="A0A553NP74"/>
<evidence type="ECO:0000313" key="2">
    <source>
        <dbReference type="Proteomes" id="UP000318571"/>
    </source>
</evidence>
<proteinExistence type="predicted"/>
<comment type="caution">
    <text evidence="1">The sequence shown here is derived from an EMBL/GenBank/DDBJ whole genome shotgun (WGS) entry which is preliminary data.</text>
</comment>
<protein>
    <submittedName>
        <fullName evidence="1">Uncharacterized protein</fullName>
    </submittedName>
</protein>
<dbReference type="Proteomes" id="UP000318571">
    <property type="component" value="Chromosome 4"/>
</dbReference>
<keyword evidence="2" id="KW-1185">Reference proteome</keyword>